<dbReference type="Gene3D" id="3.30.70.1290">
    <property type="entry name" value="Transposase IS200-like"/>
    <property type="match status" value="1"/>
</dbReference>
<evidence type="ECO:0000313" key="3">
    <source>
        <dbReference type="Proteomes" id="UP000179242"/>
    </source>
</evidence>
<dbReference type="SMART" id="SM01321">
    <property type="entry name" value="Y1_Tnp"/>
    <property type="match status" value="1"/>
</dbReference>
<reference evidence="2 3" key="1">
    <citation type="journal article" date="2016" name="Nat. Commun.">
        <title>Thousands of microbial genomes shed light on interconnected biogeochemical processes in an aquifer system.</title>
        <authorList>
            <person name="Anantharaman K."/>
            <person name="Brown C.T."/>
            <person name="Hug L.A."/>
            <person name="Sharon I."/>
            <person name="Castelle C.J."/>
            <person name="Probst A.J."/>
            <person name="Thomas B.C."/>
            <person name="Singh A."/>
            <person name="Wilkins M.J."/>
            <person name="Karaoz U."/>
            <person name="Brodie E.L."/>
            <person name="Williams K.H."/>
            <person name="Hubbard S.S."/>
            <person name="Banfield J.F."/>
        </authorList>
    </citation>
    <scope>NUCLEOTIDE SEQUENCE [LARGE SCALE GENOMIC DNA]</scope>
</reference>
<name>A0A1F4U6C5_UNCSA</name>
<accession>A0A1F4U6C5</accession>
<dbReference type="NCBIfam" id="NF033573">
    <property type="entry name" value="transpos_IS200"/>
    <property type="match status" value="1"/>
</dbReference>
<dbReference type="PANTHER" id="PTHR33360:SF2">
    <property type="entry name" value="TRANSPOSASE FOR INSERTION SEQUENCE ELEMENT IS200"/>
    <property type="match status" value="1"/>
</dbReference>
<dbReference type="GO" id="GO:0004803">
    <property type="term" value="F:transposase activity"/>
    <property type="evidence" value="ECO:0007669"/>
    <property type="project" value="InterPro"/>
</dbReference>
<dbReference type="PANTHER" id="PTHR33360">
    <property type="entry name" value="TRANSPOSASE FOR INSERTION SEQUENCE ELEMENT IS200"/>
    <property type="match status" value="1"/>
</dbReference>
<evidence type="ECO:0000259" key="1">
    <source>
        <dbReference type="SMART" id="SM01321"/>
    </source>
</evidence>
<proteinExistence type="predicted"/>
<evidence type="ECO:0000313" key="2">
    <source>
        <dbReference type="EMBL" id="OGC40437.1"/>
    </source>
</evidence>
<comment type="caution">
    <text evidence="2">The sequence shown here is derived from an EMBL/GenBank/DDBJ whole genome shotgun (WGS) entry which is preliminary data.</text>
</comment>
<gene>
    <name evidence="2" type="ORF">A2438_04165</name>
</gene>
<protein>
    <recommendedName>
        <fullName evidence="1">Transposase IS200-like domain-containing protein</fullName>
    </recommendedName>
</protein>
<organism evidence="2 3">
    <name type="scientific">candidate division WOR-1 bacterium RIFOXYC2_FULL_46_14</name>
    <dbReference type="NCBI Taxonomy" id="1802587"/>
    <lineage>
        <taxon>Bacteria</taxon>
        <taxon>Bacillati</taxon>
        <taxon>Saganbacteria</taxon>
    </lineage>
</organism>
<dbReference type="EMBL" id="MEUJ01000004">
    <property type="protein sequence ID" value="OGC40437.1"/>
    <property type="molecule type" value="Genomic_DNA"/>
</dbReference>
<dbReference type="InterPro" id="IPR002686">
    <property type="entry name" value="Transposase_17"/>
</dbReference>
<dbReference type="AlphaFoldDB" id="A0A1F4U6C5"/>
<dbReference type="SUPFAM" id="SSF143422">
    <property type="entry name" value="Transposase IS200-like"/>
    <property type="match status" value="1"/>
</dbReference>
<sequence>MNILWQPHIKMWGIHEEEAAKNSPDFSPGCIMRQSPKVFWKKKETRKMKYFHVWFQTKRKRRILIDEIDKEISIFFEEISKNKNIRLVAHGTLPDHAHLLLELTNRDELPKAVKFLKGISARRIFKTFPILKEQMKINNLWARKYAFKEVPEEALVTVSRYVSNQKKDLHLI</sequence>
<feature type="domain" description="Transposase IS200-like" evidence="1">
    <location>
        <begin position="46"/>
        <end position="165"/>
    </location>
</feature>
<dbReference type="Proteomes" id="UP000179242">
    <property type="component" value="Unassembled WGS sequence"/>
</dbReference>
<dbReference type="GO" id="GO:0006313">
    <property type="term" value="P:DNA transposition"/>
    <property type="evidence" value="ECO:0007669"/>
    <property type="project" value="InterPro"/>
</dbReference>
<dbReference type="InterPro" id="IPR036515">
    <property type="entry name" value="Transposase_17_sf"/>
</dbReference>
<dbReference type="GO" id="GO:0003677">
    <property type="term" value="F:DNA binding"/>
    <property type="evidence" value="ECO:0007669"/>
    <property type="project" value="InterPro"/>
</dbReference>
<dbReference type="Pfam" id="PF01797">
    <property type="entry name" value="Y1_Tnp"/>
    <property type="match status" value="1"/>
</dbReference>